<feature type="domain" description="Sulfatase N-terminal" evidence="5">
    <location>
        <begin position="5"/>
        <end position="380"/>
    </location>
</feature>
<reference evidence="7" key="1">
    <citation type="journal article" date="2017" name="Proc. Natl. Acad. Sci. U.S.A.">
        <title>Simulation of Deepwater Horizon oil plume reveals substrate specialization within a complex community of hydrocarbon degraders.</title>
        <authorList>
            <person name="Hu P."/>
            <person name="Dubinsky E.A."/>
            <person name="Probst A.J."/>
            <person name="Wang J."/>
            <person name="Sieber C.M.K."/>
            <person name="Tom L.M."/>
            <person name="Gardinali P."/>
            <person name="Banfield J.F."/>
            <person name="Atlas R.M."/>
            <person name="Andersen G.L."/>
        </authorList>
    </citation>
    <scope>NUCLEOTIDE SEQUENCE [LARGE SCALE GENOMIC DNA]</scope>
</reference>
<evidence type="ECO:0000313" key="6">
    <source>
        <dbReference type="EMBL" id="OUR79825.1"/>
    </source>
</evidence>
<gene>
    <name evidence="6" type="ORF">A9Q75_11490</name>
</gene>
<dbReference type="PROSITE" id="PS00523">
    <property type="entry name" value="SULFATASE_1"/>
    <property type="match status" value="1"/>
</dbReference>
<dbReference type="GO" id="GO:0016787">
    <property type="term" value="F:hydrolase activity"/>
    <property type="evidence" value="ECO:0007669"/>
    <property type="project" value="UniProtKB-KW"/>
</dbReference>
<keyword evidence="4" id="KW-0325">Glycoprotein</keyword>
<protein>
    <recommendedName>
        <fullName evidence="5">Sulfatase N-terminal domain-containing protein</fullName>
    </recommendedName>
</protein>
<dbReference type="AlphaFoldDB" id="A0A1Y5EFV3"/>
<evidence type="ECO:0000256" key="1">
    <source>
        <dbReference type="ARBA" id="ARBA00008779"/>
    </source>
</evidence>
<dbReference type="CDD" id="cd16031">
    <property type="entry name" value="G6S_like"/>
    <property type="match status" value="1"/>
</dbReference>
<evidence type="ECO:0000256" key="3">
    <source>
        <dbReference type="ARBA" id="ARBA00022801"/>
    </source>
</evidence>
<keyword evidence="3" id="KW-0378">Hydrolase</keyword>
<dbReference type="Gene3D" id="3.40.720.10">
    <property type="entry name" value="Alkaline Phosphatase, subunit A"/>
    <property type="match status" value="1"/>
</dbReference>
<dbReference type="InterPro" id="IPR017850">
    <property type="entry name" value="Alkaline_phosphatase_core_sf"/>
</dbReference>
<name>A0A1Y5EFV3_COLPS</name>
<proteinExistence type="inferred from homology"/>
<evidence type="ECO:0000256" key="2">
    <source>
        <dbReference type="ARBA" id="ARBA00022729"/>
    </source>
</evidence>
<comment type="similarity">
    <text evidence="1">Belongs to the sulfatase family.</text>
</comment>
<comment type="caution">
    <text evidence="6">The sequence shown here is derived from an EMBL/GenBank/DDBJ whole genome shotgun (WGS) entry which is preliminary data.</text>
</comment>
<evidence type="ECO:0000313" key="7">
    <source>
        <dbReference type="Proteomes" id="UP000243053"/>
    </source>
</evidence>
<dbReference type="PANTHER" id="PTHR43108">
    <property type="entry name" value="N-ACETYLGLUCOSAMINE-6-SULFATASE FAMILY MEMBER"/>
    <property type="match status" value="1"/>
</dbReference>
<organism evidence="6 7">
    <name type="scientific">Colwellia psychrerythraea</name>
    <name type="common">Vibrio psychroerythus</name>
    <dbReference type="NCBI Taxonomy" id="28229"/>
    <lineage>
        <taxon>Bacteria</taxon>
        <taxon>Pseudomonadati</taxon>
        <taxon>Pseudomonadota</taxon>
        <taxon>Gammaproteobacteria</taxon>
        <taxon>Alteromonadales</taxon>
        <taxon>Colwelliaceae</taxon>
        <taxon>Colwellia</taxon>
    </lineage>
</organism>
<dbReference type="Proteomes" id="UP000243053">
    <property type="component" value="Unassembled WGS sequence"/>
</dbReference>
<keyword evidence="2" id="KW-0732">Signal</keyword>
<evidence type="ECO:0000256" key="4">
    <source>
        <dbReference type="ARBA" id="ARBA00023180"/>
    </source>
</evidence>
<dbReference type="InterPro" id="IPR000917">
    <property type="entry name" value="Sulfatase_N"/>
</dbReference>
<dbReference type="Pfam" id="PF00884">
    <property type="entry name" value="Sulfatase"/>
    <property type="match status" value="1"/>
</dbReference>
<accession>A0A1Y5EFV3</accession>
<dbReference type="PROSITE" id="PS00149">
    <property type="entry name" value="SULFATASE_2"/>
    <property type="match status" value="1"/>
</dbReference>
<sequence length="514" mass="57780">MAKQPNIVFIMSDDHAANAISSYQGRLSSVFKTPNIDRLATNGVRFNGMYANNSICTPSRAAILTGQYSHTNGVKTLADPLDRKKDNVAKQLQASGYQTAIVGKWHLKTQPSGFGYYNVLPNQGEYFDPKLKEIGKKWQNGKKGGEVHPGYVTDVITDISLNWLDKRNENKPFMLMIHHKAPHGLWKPAKRHENFLADVKIPEPDSLYNRGKHGPTDAVIIDGKAGQQFGSSVSRRMEGRGLVTRMLNKDWPTGPLELDSYDWNTVVSAAYQKYLKDYLRTIKAVDENVGRVLDYLDANGLTENTIVIYTSDQGMMLGEHDYYDKRWIYEESIQMPFLVQFPKGQVVENKSAGKSSAGKVSNELFLNIDIAPTLLDLAGVNKPQAMQGQSFKAALAQPETTNGRDAIYYRYWLHMAHHTIPAHYGIRTKTHKLAFFYGLPLDANGAMPAATPPYWELYDLANDPKEMNNLYPSEKSASVKEKLKAQLSQLKIDIGDTDEQYPSLMAVKAEHWNK</sequence>
<dbReference type="InterPro" id="IPR024607">
    <property type="entry name" value="Sulfatase_CS"/>
</dbReference>
<dbReference type="EMBL" id="MAAF01000068">
    <property type="protein sequence ID" value="OUR79825.1"/>
    <property type="molecule type" value="Genomic_DNA"/>
</dbReference>
<evidence type="ECO:0000259" key="5">
    <source>
        <dbReference type="Pfam" id="PF00884"/>
    </source>
</evidence>
<dbReference type="SUPFAM" id="SSF53649">
    <property type="entry name" value="Alkaline phosphatase-like"/>
    <property type="match status" value="1"/>
</dbReference>
<dbReference type="PANTHER" id="PTHR43108:SF6">
    <property type="entry name" value="N-SULPHOGLUCOSAMINE SULPHOHYDROLASE"/>
    <property type="match status" value="1"/>
</dbReference>